<proteinExistence type="inferred from homology"/>
<name>A0ABQ8UD68_9EUKA</name>
<sequence>MARIVGNIFGQVTYSCLAGEYLLPLILGYEGAETPPNWVPPLVRVGFVLICIIINIFGLSVVARCMMFLTIIVLSPFVILFAFAVPHLNWQALFSFSNLAPHPNYPVAFSVIAFALYGWDSASSFGSRVKKPQVDFPIGLFLALLLVIAQYIVPLVSCVSLGVEHPVDWVEGTVFVKAASAVGPWLSMFVSIAAAVGCFGLGIVFTASSSGALAASSELGFAPLLVAREWRECPIAALLLQGVVVLVMAAFLDFDTIVQLQMFTYTLALSLTMVTFVVVRLRPLVRQRKQKLATSPPPPLSINEADAFLSVPLDAPSSDPHATPPMLLPPGLGSLNADGGDVMFVSRSPPVSPAFTAVTTLNRPAELVGTPTTEQRSVMSEATVRVTTAEVREDLEEPLLDPAEREAAAAVEQIADVRADKSESKEPAAAPTAGSAALRLLSLSGGDGLLVGLGDLPRGDCNPVPPLACLQQVWLARIQPGPSGRVIGSLRAPLGAGAIFIFPCPPFPFVDFYFILSSE</sequence>
<keyword evidence="2" id="KW-0813">Transport</keyword>
<evidence type="ECO:0000256" key="7">
    <source>
        <dbReference type="ARBA" id="ARBA00024041"/>
    </source>
</evidence>
<feature type="transmembrane region" description="Helical" evidence="9">
    <location>
        <begin position="41"/>
        <end position="59"/>
    </location>
</feature>
<keyword evidence="3" id="KW-1003">Cell membrane</keyword>
<feature type="transmembrane region" description="Helical" evidence="9">
    <location>
        <begin position="235"/>
        <end position="254"/>
    </location>
</feature>
<dbReference type="EMBL" id="JAPMOS010000052">
    <property type="protein sequence ID" value="KAJ4457214.1"/>
    <property type="molecule type" value="Genomic_DNA"/>
</dbReference>
<evidence type="ECO:0000313" key="10">
    <source>
        <dbReference type="EMBL" id="KAJ4457214.1"/>
    </source>
</evidence>
<dbReference type="Pfam" id="PF13520">
    <property type="entry name" value="AA_permease_2"/>
    <property type="match status" value="1"/>
</dbReference>
<protein>
    <submittedName>
        <fullName evidence="10">Polyamine:H+ symporter</fullName>
    </submittedName>
</protein>
<feature type="transmembrane region" description="Helical" evidence="9">
    <location>
        <begin position="260"/>
        <end position="281"/>
    </location>
</feature>
<keyword evidence="5 9" id="KW-1133">Transmembrane helix</keyword>
<dbReference type="Gene3D" id="1.20.1740.10">
    <property type="entry name" value="Amino acid/polyamine transporter I"/>
    <property type="match status" value="1"/>
</dbReference>
<keyword evidence="4 9" id="KW-0812">Transmembrane</keyword>
<comment type="subcellular location">
    <subcellularLocation>
        <location evidence="1">Cell membrane</location>
        <topology evidence="1">Multi-pass membrane protein</topology>
    </subcellularLocation>
</comment>
<evidence type="ECO:0000256" key="8">
    <source>
        <dbReference type="SAM" id="MobiDB-lite"/>
    </source>
</evidence>
<feature type="region of interest" description="Disordered" evidence="8">
    <location>
        <begin position="313"/>
        <end position="332"/>
    </location>
</feature>
<evidence type="ECO:0000256" key="4">
    <source>
        <dbReference type="ARBA" id="ARBA00022692"/>
    </source>
</evidence>
<comment type="similarity">
    <text evidence="7">Belongs to the amino acid-polyamine-organocation (APC) superfamily. Polyamine:cation symporter (PHS) (TC 2.A.3.12) family.</text>
</comment>
<dbReference type="PROSITE" id="PS51257">
    <property type="entry name" value="PROKAR_LIPOPROTEIN"/>
    <property type="match status" value="1"/>
</dbReference>
<dbReference type="InterPro" id="IPR002293">
    <property type="entry name" value="AA/rel_permease1"/>
</dbReference>
<reference evidence="10" key="1">
    <citation type="journal article" date="2022" name="bioRxiv">
        <title>Genomics of Preaxostyla Flagellates Illuminates Evolutionary Transitions and the Path Towards Mitochondrial Loss.</title>
        <authorList>
            <person name="Novak L.V.F."/>
            <person name="Treitli S.C."/>
            <person name="Pyrih J."/>
            <person name="Halakuc P."/>
            <person name="Pipaliya S.V."/>
            <person name="Vacek V."/>
            <person name="Brzon O."/>
            <person name="Soukal P."/>
            <person name="Eme L."/>
            <person name="Dacks J.B."/>
            <person name="Karnkowska A."/>
            <person name="Elias M."/>
            <person name="Hampl V."/>
        </authorList>
    </citation>
    <scope>NUCLEOTIDE SEQUENCE</scope>
    <source>
        <strain evidence="10">RCP-MX</strain>
    </source>
</reference>
<comment type="caution">
    <text evidence="10">The sequence shown here is derived from an EMBL/GenBank/DDBJ whole genome shotgun (WGS) entry which is preliminary data.</text>
</comment>
<organism evidence="10 11">
    <name type="scientific">Paratrimastix pyriformis</name>
    <dbReference type="NCBI Taxonomy" id="342808"/>
    <lineage>
        <taxon>Eukaryota</taxon>
        <taxon>Metamonada</taxon>
        <taxon>Preaxostyla</taxon>
        <taxon>Paratrimastigidae</taxon>
        <taxon>Paratrimastix</taxon>
    </lineage>
</organism>
<dbReference type="Proteomes" id="UP001141327">
    <property type="component" value="Unassembled WGS sequence"/>
</dbReference>
<feature type="transmembrane region" description="Helical" evidence="9">
    <location>
        <begin position="105"/>
        <end position="122"/>
    </location>
</feature>
<evidence type="ECO:0000256" key="5">
    <source>
        <dbReference type="ARBA" id="ARBA00022989"/>
    </source>
</evidence>
<evidence type="ECO:0000256" key="1">
    <source>
        <dbReference type="ARBA" id="ARBA00004651"/>
    </source>
</evidence>
<feature type="transmembrane region" description="Helical" evidence="9">
    <location>
        <begin position="134"/>
        <end position="153"/>
    </location>
</feature>
<gene>
    <name evidence="10" type="ORF">PAPYR_7382</name>
</gene>
<keyword evidence="6 9" id="KW-0472">Membrane</keyword>
<keyword evidence="11" id="KW-1185">Reference proteome</keyword>
<feature type="transmembrane region" description="Helical" evidence="9">
    <location>
        <begin position="66"/>
        <end position="85"/>
    </location>
</feature>
<evidence type="ECO:0000313" key="11">
    <source>
        <dbReference type="Proteomes" id="UP001141327"/>
    </source>
</evidence>
<feature type="transmembrane region" description="Helical" evidence="9">
    <location>
        <begin position="185"/>
        <end position="214"/>
    </location>
</feature>
<dbReference type="InterPro" id="IPR044566">
    <property type="entry name" value="RMV1-like"/>
</dbReference>
<accession>A0ABQ8UD68</accession>
<dbReference type="PANTHER" id="PTHR45826">
    <property type="entry name" value="POLYAMINE TRANSPORTER PUT1"/>
    <property type="match status" value="1"/>
</dbReference>
<evidence type="ECO:0000256" key="2">
    <source>
        <dbReference type="ARBA" id="ARBA00022448"/>
    </source>
</evidence>
<evidence type="ECO:0000256" key="9">
    <source>
        <dbReference type="SAM" id="Phobius"/>
    </source>
</evidence>
<feature type="transmembrane region" description="Helical" evidence="9">
    <location>
        <begin position="12"/>
        <end position="29"/>
    </location>
</feature>
<dbReference type="PANTHER" id="PTHR45826:SF2">
    <property type="entry name" value="AMINO ACID TRANSPORTER"/>
    <property type="match status" value="1"/>
</dbReference>
<evidence type="ECO:0000256" key="6">
    <source>
        <dbReference type="ARBA" id="ARBA00023136"/>
    </source>
</evidence>
<evidence type="ECO:0000256" key="3">
    <source>
        <dbReference type="ARBA" id="ARBA00022475"/>
    </source>
</evidence>